<dbReference type="GO" id="GO:0043161">
    <property type="term" value="P:proteasome-mediated ubiquitin-dependent protein catabolic process"/>
    <property type="evidence" value="ECO:0007669"/>
    <property type="project" value="TreeGrafter"/>
</dbReference>
<gene>
    <name evidence="1" type="ORF">NYPRO_LOCUS20292</name>
</gene>
<dbReference type="EMBL" id="CAJHUB010000764">
    <property type="protein sequence ID" value="CAD7687499.1"/>
    <property type="molecule type" value="Genomic_DNA"/>
</dbReference>
<name>A0A811ZFK5_NYCPR</name>
<dbReference type="GO" id="GO:0005737">
    <property type="term" value="C:cytoplasm"/>
    <property type="evidence" value="ECO:0007669"/>
    <property type="project" value="TreeGrafter"/>
</dbReference>
<dbReference type="SUPFAM" id="SSF54695">
    <property type="entry name" value="POZ domain"/>
    <property type="match status" value="1"/>
</dbReference>
<evidence type="ECO:0000313" key="2">
    <source>
        <dbReference type="Proteomes" id="UP000645828"/>
    </source>
</evidence>
<reference evidence="1" key="1">
    <citation type="submission" date="2020-12" db="EMBL/GenBank/DDBJ databases">
        <authorList>
            <consortium name="Molecular Ecology Group"/>
        </authorList>
    </citation>
    <scope>NUCLEOTIDE SEQUENCE</scope>
    <source>
        <strain evidence="1">TBG_1078</strain>
    </source>
</reference>
<dbReference type="AlphaFoldDB" id="A0A811ZFK5"/>
<evidence type="ECO:0000313" key="1">
    <source>
        <dbReference type="EMBL" id="CAD7687499.1"/>
    </source>
</evidence>
<accession>A0A811ZFK5</accession>
<dbReference type="Proteomes" id="UP000645828">
    <property type="component" value="Unassembled WGS sequence"/>
</dbReference>
<protein>
    <submittedName>
        <fullName evidence="1">(raccoon dog) hypothetical protein</fullName>
    </submittedName>
</protein>
<keyword evidence="2" id="KW-1185">Reference proteome</keyword>
<dbReference type="PANTHER" id="PTHR14958">
    <property type="entry name" value="POTASSIUM CHANNEL TETRAMERISATION DOMAIN CONTAINING PROTEIN"/>
    <property type="match status" value="1"/>
</dbReference>
<proteinExistence type="predicted"/>
<organism evidence="1 2">
    <name type="scientific">Nyctereutes procyonoides</name>
    <name type="common">Raccoon dog</name>
    <name type="synonym">Canis procyonoides</name>
    <dbReference type="NCBI Taxonomy" id="34880"/>
    <lineage>
        <taxon>Eukaryota</taxon>
        <taxon>Metazoa</taxon>
        <taxon>Chordata</taxon>
        <taxon>Craniata</taxon>
        <taxon>Vertebrata</taxon>
        <taxon>Euteleostomi</taxon>
        <taxon>Mammalia</taxon>
        <taxon>Eutheria</taxon>
        <taxon>Laurasiatheria</taxon>
        <taxon>Carnivora</taxon>
        <taxon>Caniformia</taxon>
        <taxon>Canidae</taxon>
        <taxon>Nyctereutes</taxon>
    </lineage>
</organism>
<sequence length="185" mass="20682">MEARKTPNNRSNLEKEKQIWSCGGACWDHGRESLRAAAAAASPGWPRGGLGALAQDPGHVSKWVRLNDETGAHLVDRDPYFGPALNYLSTGRVLEESEFYNITSLIKLIKDKIRERDSKTSQVPVEHEYRVLQRQVEELTRMLVSVGSSYNHGSQDQAQFLCVVSKASEPSEKAKIWLQPGGHRL</sequence>
<comment type="caution">
    <text evidence="1">The sequence shown here is derived from an EMBL/GenBank/DDBJ whole genome shotgun (WGS) entry which is preliminary data.</text>
</comment>
<dbReference type="GO" id="GO:0097602">
    <property type="term" value="F:cullin family protein binding"/>
    <property type="evidence" value="ECO:0007669"/>
    <property type="project" value="TreeGrafter"/>
</dbReference>
<dbReference type="GO" id="GO:0031463">
    <property type="term" value="C:Cul3-RING ubiquitin ligase complex"/>
    <property type="evidence" value="ECO:0007669"/>
    <property type="project" value="TreeGrafter"/>
</dbReference>
<dbReference type="Gene3D" id="6.10.140.750">
    <property type="match status" value="1"/>
</dbReference>
<dbReference type="InterPro" id="IPR011333">
    <property type="entry name" value="SKP1/BTB/POZ_sf"/>
</dbReference>
<dbReference type="Gene3D" id="3.30.70.2000">
    <property type="match status" value="1"/>
</dbReference>
<dbReference type="PANTHER" id="PTHR14958:SF12">
    <property type="entry name" value="BTB_POZ DOMAIN-CONTAINING PROTEIN KCTD5"/>
    <property type="match status" value="1"/>
</dbReference>